<dbReference type="OrthoDB" id="398785at2"/>
<dbReference type="InterPro" id="IPR036390">
    <property type="entry name" value="WH_DNA-bd_sf"/>
</dbReference>
<dbReference type="Gene3D" id="1.10.10.10">
    <property type="entry name" value="Winged helix-like DNA-binding domain superfamily/Winged helix DNA-binding domain"/>
    <property type="match status" value="1"/>
</dbReference>
<organism evidence="5 6">
    <name type="scientific">Mycoplasmopsis gallinacea</name>
    <dbReference type="NCBI Taxonomy" id="29556"/>
    <lineage>
        <taxon>Bacteria</taxon>
        <taxon>Bacillati</taxon>
        <taxon>Mycoplasmatota</taxon>
        <taxon>Mycoplasmoidales</taxon>
        <taxon>Metamycoplasmataceae</taxon>
        <taxon>Mycoplasmopsis</taxon>
    </lineage>
</organism>
<dbReference type="InterPro" id="IPR011991">
    <property type="entry name" value="ArsR-like_HTH"/>
</dbReference>
<keyword evidence="3" id="KW-0804">Transcription</keyword>
<reference evidence="5 6" key="1">
    <citation type="submission" date="2019-01" db="EMBL/GenBank/DDBJ databases">
        <authorList>
            <consortium name="Pathogen Informatics"/>
        </authorList>
    </citation>
    <scope>NUCLEOTIDE SEQUENCE [LARGE SCALE GENOMIC DNA]</scope>
    <source>
        <strain evidence="5 6">NCTC10183</strain>
    </source>
</reference>
<dbReference type="PANTHER" id="PTHR33154">
    <property type="entry name" value="TRANSCRIPTIONAL REGULATOR, ARSR FAMILY"/>
    <property type="match status" value="1"/>
</dbReference>
<dbReference type="GO" id="GO:0003677">
    <property type="term" value="F:DNA binding"/>
    <property type="evidence" value="ECO:0007669"/>
    <property type="project" value="UniProtKB-KW"/>
</dbReference>
<dbReference type="Proteomes" id="UP000290568">
    <property type="component" value="Chromosome"/>
</dbReference>
<sequence length="109" mass="12834">MHSHSHMDMTDLFALLASPVKFKLIIHFYSCVENECDVQTLVQLFNEKQANISKHLSELKRKGVVDSKKEGLYNYYYLNKEFLDSFNEILKSIYNHPEVTKYSCSCFKK</sequence>
<proteinExistence type="predicted"/>
<dbReference type="EMBL" id="LR214950">
    <property type="protein sequence ID" value="VEU58880.1"/>
    <property type="molecule type" value="Genomic_DNA"/>
</dbReference>
<evidence type="ECO:0000256" key="1">
    <source>
        <dbReference type="ARBA" id="ARBA00023015"/>
    </source>
</evidence>
<dbReference type="PANTHER" id="PTHR33154:SF18">
    <property type="entry name" value="ARSENICAL RESISTANCE OPERON REPRESSOR"/>
    <property type="match status" value="1"/>
</dbReference>
<evidence type="ECO:0000259" key="4">
    <source>
        <dbReference type="PROSITE" id="PS50987"/>
    </source>
</evidence>
<dbReference type="SMART" id="SM00418">
    <property type="entry name" value="HTH_ARSR"/>
    <property type="match status" value="1"/>
</dbReference>
<name>A0A449A3M6_9BACT</name>
<evidence type="ECO:0000313" key="6">
    <source>
        <dbReference type="Proteomes" id="UP000290568"/>
    </source>
</evidence>
<dbReference type="CDD" id="cd00090">
    <property type="entry name" value="HTH_ARSR"/>
    <property type="match status" value="1"/>
</dbReference>
<dbReference type="InterPro" id="IPR036388">
    <property type="entry name" value="WH-like_DNA-bd_sf"/>
</dbReference>
<dbReference type="InterPro" id="IPR051081">
    <property type="entry name" value="HTH_MetalResp_TranReg"/>
</dbReference>
<dbReference type="InterPro" id="IPR001845">
    <property type="entry name" value="HTH_ArsR_DNA-bd_dom"/>
</dbReference>
<evidence type="ECO:0000256" key="3">
    <source>
        <dbReference type="ARBA" id="ARBA00023163"/>
    </source>
</evidence>
<keyword evidence="6" id="KW-1185">Reference proteome</keyword>
<gene>
    <name evidence="5" type="primary">arsR</name>
    <name evidence="5" type="ORF">NCTC10183_00670</name>
</gene>
<keyword evidence="2" id="KW-0238">DNA-binding</keyword>
<protein>
    <submittedName>
        <fullName evidence="5">Predicted ArsR-family transcription repressor</fullName>
    </submittedName>
</protein>
<dbReference type="GO" id="GO:0003700">
    <property type="term" value="F:DNA-binding transcription factor activity"/>
    <property type="evidence" value="ECO:0007669"/>
    <property type="project" value="InterPro"/>
</dbReference>
<dbReference type="RefSeq" id="WP_129620497.1">
    <property type="nucleotide sequence ID" value="NZ_LR214950.1"/>
</dbReference>
<feature type="domain" description="HTH arsR-type" evidence="4">
    <location>
        <begin position="1"/>
        <end position="101"/>
    </location>
</feature>
<keyword evidence="1" id="KW-0805">Transcription regulation</keyword>
<dbReference type="PROSITE" id="PS50987">
    <property type="entry name" value="HTH_ARSR_2"/>
    <property type="match status" value="1"/>
</dbReference>
<dbReference type="AlphaFoldDB" id="A0A449A3M6"/>
<evidence type="ECO:0000313" key="5">
    <source>
        <dbReference type="EMBL" id="VEU58880.1"/>
    </source>
</evidence>
<evidence type="ECO:0000256" key="2">
    <source>
        <dbReference type="ARBA" id="ARBA00023125"/>
    </source>
</evidence>
<dbReference type="SUPFAM" id="SSF46785">
    <property type="entry name" value="Winged helix' DNA-binding domain"/>
    <property type="match status" value="1"/>
</dbReference>
<dbReference type="PRINTS" id="PR00778">
    <property type="entry name" value="HTHARSR"/>
</dbReference>
<accession>A0A449A3M6</accession>